<protein>
    <submittedName>
        <fullName evidence="1">Uncharacterized protein</fullName>
    </submittedName>
</protein>
<proteinExistence type="predicted"/>
<keyword evidence="2" id="KW-1185">Reference proteome</keyword>
<evidence type="ECO:0000313" key="1">
    <source>
        <dbReference type="EMBL" id="KAJ8116673.1"/>
    </source>
</evidence>
<gene>
    <name evidence="1" type="ORF">OPT61_g1954</name>
</gene>
<accession>A0ACC2IN86</accession>
<evidence type="ECO:0000313" key="2">
    <source>
        <dbReference type="Proteomes" id="UP001153331"/>
    </source>
</evidence>
<reference evidence="1" key="1">
    <citation type="submission" date="2022-11" db="EMBL/GenBank/DDBJ databases">
        <title>Genome Sequence of Boeremia exigua.</title>
        <authorList>
            <person name="Buettner E."/>
        </authorList>
    </citation>
    <scope>NUCLEOTIDE SEQUENCE</scope>
    <source>
        <strain evidence="1">CU02</strain>
    </source>
</reference>
<dbReference type="EMBL" id="JAPHNI010000084">
    <property type="protein sequence ID" value="KAJ8116673.1"/>
    <property type="molecule type" value="Genomic_DNA"/>
</dbReference>
<organism evidence="1 2">
    <name type="scientific">Boeremia exigua</name>
    <dbReference type="NCBI Taxonomy" id="749465"/>
    <lineage>
        <taxon>Eukaryota</taxon>
        <taxon>Fungi</taxon>
        <taxon>Dikarya</taxon>
        <taxon>Ascomycota</taxon>
        <taxon>Pezizomycotina</taxon>
        <taxon>Dothideomycetes</taxon>
        <taxon>Pleosporomycetidae</taxon>
        <taxon>Pleosporales</taxon>
        <taxon>Pleosporineae</taxon>
        <taxon>Didymellaceae</taxon>
        <taxon>Boeremia</taxon>
    </lineage>
</organism>
<name>A0ACC2IN86_9PLEO</name>
<comment type="caution">
    <text evidence="1">The sequence shown here is derived from an EMBL/GenBank/DDBJ whole genome shotgun (WGS) entry which is preliminary data.</text>
</comment>
<sequence>MTTTAQAIPSLEVSAPDDNMDVLSDTGFDFGDGDIDLDLDTAPSVQDDDMSLNDAATDGGVDMEEPSGDQDDFMADHGDLIDEDDVYNDGGAASAVSQIVDESATTFEADMLAPPDEDLIDYSDDEEQQQIKMHSPSVHDGEEMQASLETENTSVPVDDPNQNDQVPGEAETADFVEDSHSEAQTREADVTEILERTEASPERQSADNESQREDNAEDSVNFDDGGVPLPADEHSYSHLHSDDNAVTELQDDLQQENGDDVESNDHNVQLIELRPVTVNYAGNELWLFKQHDLEESGDFLLEDLSVAKSSMSDLFHACRMSLGDDVSGEHEIGFQFDHLHNLELYEDNTACVAVSLERLVDLYHTLQAQDGNDDPECFYITLQFRPRFATLLADVAQYAEQGSGYSALDAAVAAGETHFSNVFSSASTEHDNAEWDDDEDENDASSPGSVHSTALEEAGAAEHEHRSQEGEDDPEEHEEQGENLSQEHQQGVETKDEWDQTVGTLHEESHSTQENVSPDSPTGIEEVHDAEPAVSERYASETQDQRTPDQIAHDKQEADDFVDYSDDEDNQDTKEPSPSSSTVQGDEPTEVQESDFPLEHKGDDEPTAADGFVENDDDATLLTQTQYDDDANHYAFQDYTETYEQGDTFQDYQADGPVGDPFESNETYNGDTDQDFANYNFQDLDGEVNLGFDEQPPDNADYGDHGNDSFEAVEDITHADALLDLDNAPEWAIDADPAPNLPGEDAVLLHDDDTAREEDEGGVVEPPVVTSPAAEPTLSSSNDHELLSPQGQKRSIDEVGDGIDDAPNSTGMAPRSSQKRQFDADYLLDAKRPRV</sequence>
<dbReference type="Proteomes" id="UP001153331">
    <property type="component" value="Unassembled WGS sequence"/>
</dbReference>